<dbReference type="Proteomes" id="UP000578259">
    <property type="component" value="Unassembled WGS sequence"/>
</dbReference>
<gene>
    <name evidence="8" type="primary">Znf316</name>
    <name evidence="8" type="ORF">PHEMEL_R14534</name>
</gene>
<evidence type="ECO:0000313" key="9">
    <source>
        <dbReference type="Proteomes" id="UP000578259"/>
    </source>
</evidence>
<dbReference type="InterPro" id="IPR036236">
    <property type="entry name" value="Znf_C2H2_sf"/>
</dbReference>
<feature type="domain" description="C2H2-type" evidence="7">
    <location>
        <begin position="62"/>
        <end position="85"/>
    </location>
</feature>
<evidence type="ECO:0000313" key="8">
    <source>
        <dbReference type="EMBL" id="NWY34970.1"/>
    </source>
</evidence>
<keyword evidence="9" id="KW-1185">Reference proteome</keyword>
<dbReference type="PROSITE" id="PS00028">
    <property type="entry name" value="ZINC_FINGER_C2H2_1"/>
    <property type="match status" value="1"/>
</dbReference>
<dbReference type="GO" id="GO:0031519">
    <property type="term" value="C:PcG protein complex"/>
    <property type="evidence" value="ECO:0007669"/>
    <property type="project" value="TreeGrafter"/>
</dbReference>
<evidence type="ECO:0000256" key="2">
    <source>
        <dbReference type="ARBA" id="ARBA00022737"/>
    </source>
</evidence>
<keyword evidence="2" id="KW-0677">Repeat</keyword>
<protein>
    <submittedName>
        <fullName evidence="8">ZF316 protein</fullName>
    </submittedName>
</protein>
<dbReference type="Pfam" id="PF00096">
    <property type="entry name" value="zf-C2H2"/>
    <property type="match status" value="1"/>
</dbReference>
<feature type="compositionally biased region" description="Pro residues" evidence="6">
    <location>
        <begin position="1"/>
        <end position="23"/>
    </location>
</feature>
<dbReference type="PANTHER" id="PTHR14003:SF19">
    <property type="entry name" value="YY2 TRANSCRIPTION FACTOR"/>
    <property type="match status" value="1"/>
</dbReference>
<dbReference type="GO" id="GO:0005667">
    <property type="term" value="C:transcription regulator complex"/>
    <property type="evidence" value="ECO:0007669"/>
    <property type="project" value="TreeGrafter"/>
</dbReference>
<organism evidence="8 9">
    <name type="scientific">Pheucticus melanocephalus</name>
    <name type="common">Black-headed grosbeak</name>
    <name type="synonym">Guiraca melanocephala</name>
    <dbReference type="NCBI Taxonomy" id="371919"/>
    <lineage>
        <taxon>Eukaryota</taxon>
        <taxon>Metazoa</taxon>
        <taxon>Chordata</taxon>
        <taxon>Craniata</taxon>
        <taxon>Vertebrata</taxon>
        <taxon>Euteleostomi</taxon>
        <taxon>Archelosauria</taxon>
        <taxon>Archosauria</taxon>
        <taxon>Dinosauria</taxon>
        <taxon>Saurischia</taxon>
        <taxon>Theropoda</taxon>
        <taxon>Coelurosauria</taxon>
        <taxon>Aves</taxon>
        <taxon>Neognathae</taxon>
        <taxon>Neoaves</taxon>
        <taxon>Telluraves</taxon>
        <taxon>Australaves</taxon>
        <taxon>Passeriformes</taxon>
        <taxon>Cardinalidae</taxon>
        <taxon>Pheucticus</taxon>
    </lineage>
</organism>
<dbReference type="AlphaFoldDB" id="A0A7K7DRN3"/>
<keyword evidence="4" id="KW-0862">Zinc</keyword>
<evidence type="ECO:0000256" key="3">
    <source>
        <dbReference type="ARBA" id="ARBA00022771"/>
    </source>
</evidence>
<keyword evidence="1" id="KW-0479">Metal-binding</keyword>
<dbReference type="GO" id="GO:0000785">
    <property type="term" value="C:chromatin"/>
    <property type="evidence" value="ECO:0007669"/>
    <property type="project" value="TreeGrafter"/>
</dbReference>
<dbReference type="Gene3D" id="3.30.160.60">
    <property type="entry name" value="Classic Zinc Finger"/>
    <property type="match status" value="1"/>
</dbReference>
<dbReference type="GO" id="GO:0000978">
    <property type="term" value="F:RNA polymerase II cis-regulatory region sequence-specific DNA binding"/>
    <property type="evidence" value="ECO:0007669"/>
    <property type="project" value="TreeGrafter"/>
</dbReference>
<dbReference type="GO" id="GO:0008270">
    <property type="term" value="F:zinc ion binding"/>
    <property type="evidence" value="ECO:0007669"/>
    <property type="project" value="UniProtKB-KW"/>
</dbReference>
<sequence length="85" mass="9275">APTAPPTTQDPPQPQPSTDPNPAPALKTPKPTGTCSECGKNPTKPRRCSERCRLHAEAEKPHRCADCGKGFIRGSDLERHRRVHT</sequence>
<accession>A0A7K7DRN3</accession>
<dbReference type="EMBL" id="VZSJ01034943">
    <property type="protein sequence ID" value="NWY34970.1"/>
    <property type="molecule type" value="Genomic_DNA"/>
</dbReference>
<evidence type="ECO:0000256" key="6">
    <source>
        <dbReference type="SAM" id="MobiDB-lite"/>
    </source>
</evidence>
<dbReference type="FunFam" id="3.30.160.60:FF:000522">
    <property type="entry name" value="zinc finger protein 285"/>
    <property type="match status" value="1"/>
</dbReference>
<evidence type="ECO:0000256" key="4">
    <source>
        <dbReference type="ARBA" id="ARBA00022833"/>
    </source>
</evidence>
<feature type="region of interest" description="Disordered" evidence="6">
    <location>
        <begin position="1"/>
        <end position="47"/>
    </location>
</feature>
<evidence type="ECO:0000256" key="5">
    <source>
        <dbReference type="PROSITE-ProRule" id="PRU00042"/>
    </source>
</evidence>
<dbReference type="PANTHER" id="PTHR14003">
    <property type="entry name" value="TRANSCRIPTIONAL REPRESSOR PROTEIN YY"/>
    <property type="match status" value="1"/>
</dbReference>
<reference evidence="8 9" key="1">
    <citation type="submission" date="2019-09" db="EMBL/GenBank/DDBJ databases">
        <title>Bird 10,000 Genomes (B10K) Project - Family phase.</title>
        <authorList>
            <person name="Zhang G."/>
        </authorList>
    </citation>
    <scope>NUCLEOTIDE SEQUENCE [LARGE SCALE GENOMIC DNA]</scope>
    <source>
        <strain evidence="8">OUT-0018</strain>
        <tissue evidence="8">Muscle</tissue>
    </source>
</reference>
<keyword evidence="3 5" id="KW-0863">Zinc-finger</keyword>
<evidence type="ECO:0000256" key="1">
    <source>
        <dbReference type="ARBA" id="ARBA00022723"/>
    </source>
</evidence>
<name>A0A7K7DRN3_PHEME</name>
<dbReference type="SUPFAM" id="SSF57667">
    <property type="entry name" value="beta-beta-alpha zinc fingers"/>
    <property type="match status" value="1"/>
</dbReference>
<dbReference type="InterPro" id="IPR013087">
    <property type="entry name" value="Znf_C2H2_type"/>
</dbReference>
<dbReference type="PROSITE" id="PS50157">
    <property type="entry name" value="ZINC_FINGER_C2H2_2"/>
    <property type="match status" value="1"/>
</dbReference>
<comment type="caution">
    <text evidence="8">The sequence shown here is derived from an EMBL/GenBank/DDBJ whole genome shotgun (WGS) entry which is preliminary data.</text>
</comment>
<evidence type="ECO:0000259" key="7">
    <source>
        <dbReference type="PROSITE" id="PS50157"/>
    </source>
</evidence>
<feature type="non-terminal residue" evidence="8">
    <location>
        <position position="85"/>
    </location>
</feature>
<proteinExistence type="predicted"/>
<dbReference type="GO" id="GO:0000981">
    <property type="term" value="F:DNA-binding transcription factor activity, RNA polymerase II-specific"/>
    <property type="evidence" value="ECO:0007669"/>
    <property type="project" value="TreeGrafter"/>
</dbReference>
<feature type="non-terminal residue" evidence="8">
    <location>
        <position position="1"/>
    </location>
</feature>